<proteinExistence type="predicted"/>
<reference evidence="2" key="1">
    <citation type="submission" date="2022-06" db="EMBL/GenBank/DDBJ databases">
        <title>A novel DMS-producing enzyme.</title>
        <authorList>
            <person name="Zhang Y."/>
        </authorList>
    </citation>
    <scope>NUCLEOTIDE SEQUENCE</scope>
    <source>
        <strain evidence="2">H10-59</strain>
    </source>
</reference>
<gene>
    <name evidence="2" type="ORF">NFG57_15180</name>
</gene>
<feature type="region of interest" description="Disordered" evidence="1">
    <location>
        <begin position="70"/>
        <end position="91"/>
    </location>
</feature>
<dbReference type="RefSeq" id="WP_348814681.1">
    <property type="nucleotide sequence ID" value="NZ_CP098828.1"/>
</dbReference>
<organism evidence="2">
    <name type="scientific">Halomonas sp. H10-59</name>
    <dbReference type="NCBI Taxonomy" id="2950874"/>
    <lineage>
        <taxon>Bacteria</taxon>
        <taxon>Pseudomonadati</taxon>
        <taxon>Pseudomonadota</taxon>
        <taxon>Gammaproteobacteria</taxon>
        <taxon>Oceanospirillales</taxon>
        <taxon>Halomonadaceae</taxon>
        <taxon>Halomonas</taxon>
    </lineage>
</organism>
<sequence>MPRYSFKVDPCPPEEGYGWVLRYFEDDWEIPGYEVFSAPHDVGWMKRVEYENAKFAGELWVEEMIAAYGGDSGGRPESESDSTQLSFKLDE</sequence>
<evidence type="ECO:0000256" key="1">
    <source>
        <dbReference type="SAM" id="MobiDB-lite"/>
    </source>
</evidence>
<protein>
    <submittedName>
        <fullName evidence="2">Uncharacterized protein</fullName>
    </submittedName>
</protein>
<name>A0AAU7KS12_9GAMM</name>
<accession>A0AAU7KS12</accession>
<feature type="compositionally biased region" description="Polar residues" evidence="1">
    <location>
        <begin position="81"/>
        <end position="91"/>
    </location>
</feature>
<dbReference type="AlphaFoldDB" id="A0AAU7KS12"/>
<dbReference type="EMBL" id="CP098828">
    <property type="protein sequence ID" value="XBO74155.1"/>
    <property type="molecule type" value="Genomic_DNA"/>
</dbReference>
<evidence type="ECO:0000313" key="2">
    <source>
        <dbReference type="EMBL" id="XBO74155.1"/>
    </source>
</evidence>